<feature type="transmembrane region" description="Helical" evidence="6">
    <location>
        <begin position="162"/>
        <end position="180"/>
    </location>
</feature>
<dbReference type="InterPro" id="IPR037185">
    <property type="entry name" value="EmrE-like"/>
</dbReference>
<feature type="transmembrane region" description="Helical" evidence="6">
    <location>
        <begin position="81"/>
        <end position="100"/>
    </location>
</feature>
<keyword evidence="9" id="KW-1185">Reference proteome</keyword>
<dbReference type="PANTHER" id="PTHR42920">
    <property type="entry name" value="OS03G0707200 PROTEIN-RELATED"/>
    <property type="match status" value="1"/>
</dbReference>
<keyword evidence="4 6" id="KW-1133">Transmembrane helix</keyword>
<reference evidence="8 9" key="1">
    <citation type="submission" date="2015-12" db="EMBL/GenBank/DDBJ databases">
        <title>Nitrous oxide reduction kinetics distinguish bacteria harboring typical versus atypical NosZ.</title>
        <authorList>
            <person name="Yoon S."/>
            <person name="Nissen S."/>
            <person name="Park D."/>
            <person name="Sanford R.A."/>
            <person name="Loeffler F.E."/>
        </authorList>
    </citation>
    <scope>NUCLEOTIDE SEQUENCE [LARGE SCALE GENOMIC DNA]</scope>
    <source>
        <strain evidence="8 9">ATCC BAA-841</strain>
    </source>
</reference>
<dbReference type="EMBL" id="LODL01000035">
    <property type="protein sequence ID" value="KXB29720.1"/>
    <property type="molecule type" value="Genomic_DNA"/>
</dbReference>
<dbReference type="InterPro" id="IPR000620">
    <property type="entry name" value="EamA_dom"/>
</dbReference>
<evidence type="ECO:0000256" key="5">
    <source>
        <dbReference type="ARBA" id="ARBA00023136"/>
    </source>
</evidence>
<feature type="transmembrane region" description="Helical" evidence="6">
    <location>
        <begin position="259"/>
        <end position="276"/>
    </location>
</feature>
<evidence type="ECO:0000313" key="8">
    <source>
        <dbReference type="EMBL" id="KXB29720.1"/>
    </source>
</evidence>
<dbReference type="GO" id="GO:0005886">
    <property type="term" value="C:plasma membrane"/>
    <property type="evidence" value="ECO:0007669"/>
    <property type="project" value="UniProtKB-SubCell"/>
</dbReference>
<proteinExistence type="predicted"/>
<organism evidence="8 9">
    <name type="scientific">Dechloromonas denitrificans</name>
    <dbReference type="NCBI Taxonomy" id="281362"/>
    <lineage>
        <taxon>Bacteria</taxon>
        <taxon>Pseudomonadati</taxon>
        <taxon>Pseudomonadota</taxon>
        <taxon>Betaproteobacteria</taxon>
        <taxon>Rhodocyclales</taxon>
        <taxon>Azonexaceae</taxon>
        <taxon>Dechloromonas</taxon>
    </lineage>
</organism>
<evidence type="ECO:0000256" key="4">
    <source>
        <dbReference type="ARBA" id="ARBA00022989"/>
    </source>
</evidence>
<feature type="transmembrane region" description="Helical" evidence="6">
    <location>
        <begin position="138"/>
        <end position="156"/>
    </location>
</feature>
<evidence type="ECO:0000256" key="3">
    <source>
        <dbReference type="ARBA" id="ARBA00022692"/>
    </source>
</evidence>
<dbReference type="AlphaFoldDB" id="A0A133XFI3"/>
<evidence type="ECO:0000259" key="7">
    <source>
        <dbReference type="Pfam" id="PF00892"/>
    </source>
</evidence>
<dbReference type="PANTHER" id="PTHR42920:SF5">
    <property type="entry name" value="EAMA DOMAIN-CONTAINING PROTEIN"/>
    <property type="match status" value="1"/>
</dbReference>
<evidence type="ECO:0000256" key="6">
    <source>
        <dbReference type="SAM" id="Phobius"/>
    </source>
</evidence>
<feature type="domain" description="EamA" evidence="7">
    <location>
        <begin position="165"/>
        <end position="299"/>
    </location>
</feature>
<keyword evidence="5 6" id="KW-0472">Membrane</keyword>
<name>A0A133XFI3_9RHOO</name>
<gene>
    <name evidence="8" type="ORF">AT959_17475</name>
</gene>
<dbReference type="Gene3D" id="1.10.3730.20">
    <property type="match status" value="1"/>
</dbReference>
<feature type="domain" description="EamA" evidence="7">
    <location>
        <begin position="16"/>
        <end position="149"/>
    </location>
</feature>
<keyword evidence="2" id="KW-1003">Cell membrane</keyword>
<feature type="transmembrane region" description="Helical" evidence="6">
    <location>
        <begin position="226"/>
        <end position="247"/>
    </location>
</feature>
<evidence type="ECO:0000313" key="9">
    <source>
        <dbReference type="Proteomes" id="UP000070186"/>
    </source>
</evidence>
<accession>A0A133XFI3</accession>
<evidence type="ECO:0000256" key="2">
    <source>
        <dbReference type="ARBA" id="ARBA00022475"/>
    </source>
</evidence>
<dbReference type="STRING" id="281362.AT959_17475"/>
<feature type="transmembrane region" description="Helical" evidence="6">
    <location>
        <begin position="282"/>
        <end position="299"/>
    </location>
</feature>
<dbReference type="Pfam" id="PF00892">
    <property type="entry name" value="EamA"/>
    <property type="match status" value="2"/>
</dbReference>
<dbReference type="SUPFAM" id="SSF103481">
    <property type="entry name" value="Multidrug resistance efflux transporter EmrE"/>
    <property type="match status" value="2"/>
</dbReference>
<keyword evidence="3 6" id="KW-0812">Transmembrane</keyword>
<evidence type="ECO:0000256" key="1">
    <source>
        <dbReference type="ARBA" id="ARBA00004651"/>
    </source>
</evidence>
<dbReference type="Proteomes" id="UP000070186">
    <property type="component" value="Unassembled WGS sequence"/>
</dbReference>
<protein>
    <submittedName>
        <fullName evidence="8">Multidrug DMT transporter permease</fullName>
    </submittedName>
</protein>
<comment type="subcellular location">
    <subcellularLocation>
        <location evidence="1">Cell membrane</location>
        <topology evidence="1">Multi-pass membrane protein</topology>
    </subcellularLocation>
</comment>
<feature type="transmembrane region" description="Helical" evidence="6">
    <location>
        <begin position="192"/>
        <end position="214"/>
    </location>
</feature>
<dbReference type="InterPro" id="IPR051258">
    <property type="entry name" value="Diverse_Substrate_Transporter"/>
</dbReference>
<sequence>MTLQKSNAWKDSSAAGAALALLAAFGFSLKAIFVKLAYPYGVDAITLLALRMGFSLPVFLWIGLAEQRAGASLSGGDWGRLILLGCFGYYGASILDFWGLEYISAGLERLILFTYPTLTILIGVLFQGRAFTKREGIALVLCYCGIGFAFMHDLGLNEARDVWLGGALVFGSSVSYAIYLSGSAPMIGRLGAMRFTALASLVSSAVTLLHFAAAHPLTAFIQPLPVYGWGLAMALFATIIPVFAQSAAIRRLGAGRSSLFSMVGPLLTIGFGWWLLAEHISLAQTAGAALVVVGILIVSRR</sequence>
<comment type="caution">
    <text evidence="8">The sequence shown here is derived from an EMBL/GenBank/DDBJ whole genome shotgun (WGS) entry which is preliminary data.</text>
</comment>
<feature type="transmembrane region" description="Helical" evidence="6">
    <location>
        <begin position="106"/>
        <end position="126"/>
    </location>
</feature>
<feature type="transmembrane region" description="Helical" evidence="6">
    <location>
        <begin position="40"/>
        <end position="61"/>
    </location>
</feature>